<evidence type="ECO:0000313" key="5">
    <source>
        <dbReference type="Proteomes" id="UP000521358"/>
    </source>
</evidence>
<keyword evidence="2" id="KW-1133">Transmembrane helix</keyword>
<organism evidence="4 5">
    <name type="scientific">Vagococcus fluvialis</name>
    <dbReference type="NCBI Taxonomy" id="2738"/>
    <lineage>
        <taxon>Bacteria</taxon>
        <taxon>Bacillati</taxon>
        <taxon>Bacillota</taxon>
        <taxon>Bacilli</taxon>
        <taxon>Lactobacillales</taxon>
        <taxon>Enterococcaceae</taxon>
        <taxon>Vagococcus</taxon>
    </lineage>
</organism>
<feature type="domain" description="HTH cro/C1-type" evidence="3">
    <location>
        <begin position="7"/>
        <end position="61"/>
    </location>
</feature>
<protein>
    <submittedName>
        <fullName evidence="4">Helix-turn-helix transcriptional regulator</fullName>
    </submittedName>
</protein>
<dbReference type="Gene3D" id="1.10.260.40">
    <property type="entry name" value="lambda repressor-like DNA-binding domains"/>
    <property type="match status" value="1"/>
</dbReference>
<keyword evidence="1" id="KW-0238">DNA-binding</keyword>
<dbReference type="InterPro" id="IPR001387">
    <property type="entry name" value="Cro/C1-type_HTH"/>
</dbReference>
<evidence type="ECO:0000256" key="1">
    <source>
        <dbReference type="ARBA" id="ARBA00023125"/>
    </source>
</evidence>
<dbReference type="AlphaFoldDB" id="A0A7X6D9X1"/>
<keyword evidence="2" id="KW-0472">Membrane</keyword>
<dbReference type="EMBL" id="JAAVMB010000011">
    <property type="protein sequence ID" value="NKC68402.1"/>
    <property type="molecule type" value="Genomic_DNA"/>
</dbReference>
<accession>A0A7X6D9X1</accession>
<dbReference type="PROSITE" id="PS50943">
    <property type="entry name" value="HTH_CROC1"/>
    <property type="match status" value="1"/>
</dbReference>
<evidence type="ECO:0000256" key="2">
    <source>
        <dbReference type="SAM" id="Phobius"/>
    </source>
</evidence>
<evidence type="ECO:0000259" key="3">
    <source>
        <dbReference type="PROSITE" id="PS50943"/>
    </source>
</evidence>
<evidence type="ECO:0000313" key="4">
    <source>
        <dbReference type="EMBL" id="NKC68402.1"/>
    </source>
</evidence>
<reference evidence="4 5" key="1">
    <citation type="submission" date="2020-03" db="EMBL/GenBank/DDBJ databases">
        <title>Bacterial samples isolated from urine from healthy bovine heifers (Gyr breed).</title>
        <authorList>
            <person name="Giannattasio-Ferraz S."/>
            <person name="Maskeri L."/>
            <person name="Penido A."/>
            <person name="Barbosa-Stancioli E.F."/>
            <person name="Putonti C."/>
        </authorList>
    </citation>
    <scope>NUCLEOTIDE SEQUENCE [LARGE SCALE GENOMIC DNA]</scope>
    <source>
        <strain evidence="4 5">UFMG-H7</strain>
    </source>
</reference>
<proteinExistence type="predicted"/>
<keyword evidence="2" id="KW-0812">Transmembrane</keyword>
<gene>
    <name evidence="4" type="ORF">HED35_09895</name>
</gene>
<sequence>MKFGERLKKLRNDANETQESIANRLHVSRQTISNWENERSYPDIEMLIKLSNYYNISLDQLLKEDVVMEEKVIEDAKKKRRYRNIIYIGTSLILIFTIINLIWLSGIWSKEKYLTRYWETTTMVHDYPDGINGPKETSIYEKQEGNVHLMISKESYQSKFKNDYLKFKKKPIIMAAHITKNKETEEIINTIYVNEETFLVYVPFKNFMEQPLVQLDSNMKVLEKGGPLPIDVPVTSFASPEIITEANKFLEKNKNQLTEIKQVADNEYKKMNKL</sequence>
<dbReference type="InterPro" id="IPR010982">
    <property type="entry name" value="Lambda_DNA-bd_dom_sf"/>
</dbReference>
<dbReference type="RefSeq" id="WP_167807599.1">
    <property type="nucleotide sequence ID" value="NZ_JAAVMB010000011.1"/>
</dbReference>
<dbReference type="Proteomes" id="UP000521358">
    <property type="component" value="Unassembled WGS sequence"/>
</dbReference>
<dbReference type="PANTHER" id="PTHR46558:SF13">
    <property type="entry name" value="HTH-TYPE TRANSCRIPTIONAL REGULATOR IMMR"/>
    <property type="match status" value="1"/>
</dbReference>
<dbReference type="PANTHER" id="PTHR46558">
    <property type="entry name" value="TRACRIPTIONAL REGULATORY PROTEIN-RELATED-RELATED"/>
    <property type="match status" value="1"/>
</dbReference>
<dbReference type="SUPFAM" id="SSF47413">
    <property type="entry name" value="lambda repressor-like DNA-binding domains"/>
    <property type="match status" value="1"/>
</dbReference>
<dbReference type="CDD" id="cd00093">
    <property type="entry name" value="HTH_XRE"/>
    <property type="match status" value="1"/>
</dbReference>
<name>A0A7X6D9X1_9ENTE</name>
<comment type="caution">
    <text evidence="4">The sequence shown here is derived from an EMBL/GenBank/DDBJ whole genome shotgun (WGS) entry which is preliminary data.</text>
</comment>
<dbReference type="Pfam" id="PF12844">
    <property type="entry name" value="HTH_19"/>
    <property type="match status" value="1"/>
</dbReference>
<dbReference type="GO" id="GO:0003677">
    <property type="term" value="F:DNA binding"/>
    <property type="evidence" value="ECO:0007669"/>
    <property type="project" value="UniProtKB-KW"/>
</dbReference>
<dbReference type="SMART" id="SM00530">
    <property type="entry name" value="HTH_XRE"/>
    <property type="match status" value="1"/>
</dbReference>
<feature type="transmembrane region" description="Helical" evidence="2">
    <location>
        <begin position="85"/>
        <end position="108"/>
    </location>
</feature>